<accession>A0ABV1G498</accession>
<dbReference type="EMBL" id="JBBMFF010000138">
    <property type="protein sequence ID" value="MEQ2510210.1"/>
    <property type="molecule type" value="Genomic_DNA"/>
</dbReference>
<dbReference type="PANTHER" id="PTHR43135">
    <property type="entry name" value="ALPHA-D-RIBOSE 1-METHYLPHOSPHONATE 5-TRIPHOSPHATE DIPHOSPHATASE"/>
    <property type="match status" value="1"/>
</dbReference>
<reference evidence="2 3" key="1">
    <citation type="submission" date="2024-03" db="EMBL/GenBank/DDBJ databases">
        <title>Human intestinal bacterial collection.</title>
        <authorList>
            <person name="Pauvert C."/>
            <person name="Hitch T.C.A."/>
            <person name="Clavel T."/>
        </authorList>
    </citation>
    <scope>NUCLEOTIDE SEQUENCE [LARGE SCALE GENOMIC DNA]</scope>
    <source>
        <strain evidence="2 3">CLA-AA-H192</strain>
    </source>
</reference>
<evidence type="ECO:0000313" key="2">
    <source>
        <dbReference type="EMBL" id="MEQ2510210.1"/>
    </source>
</evidence>
<comment type="caution">
    <text evidence="2">The sequence shown here is derived from an EMBL/GenBank/DDBJ whole genome shotgun (WGS) entry which is preliminary data.</text>
</comment>
<keyword evidence="3" id="KW-1185">Reference proteome</keyword>
<proteinExistence type="predicted"/>
<dbReference type="InterPro" id="IPR032466">
    <property type="entry name" value="Metal_Hydrolase"/>
</dbReference>
<sequence>MFGDLHIHMILDGVYYRAAIDAQKEHPLDGLVRARLSDYQARGVCLLRDGGDAWGVSLRARELAGEYGIDYRSPAFPIYRRGHYGAFIGRGFDTEDEYRALLDEAGEKRADFIKLMISGLIDFDHFGVLTEPGPEPQDIRRMIELAHAAGFAVMAHANGDRAVMAALQAGVDSIEHGAYLSESVLLRMAQQRTLWVPTLSTIGNLIGSGRYPDAVLRRLLAQQQEAVRFVAAHGGRIGLGSDAGAWHVMHGQAIPDELGYLTAALGPRTEPLLLEAEAYASVTFCRK</sequence>
<organism evidence="2 3">
    <name type="scientific">Faecousia intestinalis</name>
    <dbReference type="NCBI Taxonomy" id="3133167"/>
    <lineage>
        <taxon>Bacteria</taxon>
        <taxon>Bacillati</taxon>
        <taxon>Bacillota</taxon>
        <taxon>Clostridia</taxon>
        <taxon>Eubacteriales</taxon>
        <taxon>Oscillospiraceae</taxon>
        <taxon>Faecousia</taxon>
    </lineage>
</organism>
<dbReference type="Pfam" id="PF01979">
    <property type="entry name" value="Amidohydro_1"/>
    <property type="match status" value="1"/>
</dbReference>
<dbReference type="Gene3D" id="3.20.20.140">
    <property type="entry name" value="Metal-dependent hydrolases"/>
    <property type="match status" value="1"/>
</dbReference>
<gene>
    <name evidence="2" type="ORF">WMO66_02935</name>
</gene>
<name>A0ABV1G498_9FIRM</name>
<feature type="domain" description="Amidohydrolase-related" evidence="1">
    <location>
        <begin position="87"/>
        <end position="244"/>
    </location>
</feature>
<evidence type="ECO:0000313" key="3">
    <source>
        <dbReference type="Proteomes" id="UP001491552"/>
    </source>
</evidence>
<dbReference type="InterPro" id="IPR051781">
    <property type="entry name" value="Metallo-dep_Hydrolase"/>
</dbReference>
<dbReference type="RefSeq" id="WP_349134915.1">
    <property type="nucleotide sequence ID" value="NZ_JBBMFF010000138.1"/>
</dbReference>
<dbReference type="PANTHER" id="PTHR43135:SF3">
    <property type="entry name" value="ALPHA-D-RIBOSE 1-METHYLPHOSPHONATE 5-TRIPHOSPHATE DIPHOSPHATASE"/>
    <property type="match status" value="1"/>
</dbReference>
<protein>
    <submittedName>
        <fullName evidence="2">Amidohydrolase family protein</fullName>
    </submittedName>
</protein>
<dbReference type="InterPro" id="IPR006680">
    <property type="entry name" value="Amidohydro-rel"/>
</dbReference>
<dbReference type="SUPFAM" id="SSF51556">
    <property type="entry name" value="Metallo-dependent hydrolases"/>
    <property type="match status" value="1"/>
</dbReference>
<evidence type="ECO:0000259" key="1">
    <source>
        <dbReference type="Pfam" id="PF01979"/>
    </source>
</evidence>
<dbReference type="Proteomes" id="UP001491552">
    <property type="component" value="Unassembled WGS sequence"/>
</dbReference>